<accession>A0A8B9M097</accession>
<dbReference type="PANTHER" id="PTHR10411:SF4">
    <property type="entry name" value="GROWTH ARREST AND DNA DAMAGE-INDUCIBLE PROTEIN GADD45 GAMMA"/>
    <property type="match status" value="1"/>
</dbReference>
<feature type="region of interest" description="Disordered" evidence="2">
    <location>
        <begin position="252"/>
        <end position="272"/>
    </location>
</feature>
<dbReference type="PANTHER" id="PTHR10411">
    <property type="entry name" value="GROWTH ARREST AND DNA DAMAGE-INDUCIBLE PROTEIN GADD45"/>
    <property type="match status" value="1"/>
</dbReference>
<dbReference type="SUPFAM" id="SSF55315">
    <property type="entry name" value="L30e-like"/>
    <property type="match status" value="1"/>
</dbReference>
<dbReference type="Pfam" id="PF01248">
    <property type="entry name" value="Ribosomal_L7Ae"/>
    <property type="match status" value="1"/>
</dbReference>
<feature type="compositionally biased region" description="Polar residues" evidence="2">
    <location>
        <begin position="263"/>
        <end position="272"/>
    </location>
</feature>
<protein>
    <submittedName>
        <fullName evidence="4">Growth arrest and DNA damage inducible gamma</fullName>
    </submittedName>
</protein>
<dbReference type="InterPro" id="IPR024824">
    <property type="entry name" value="GADD45"/>
</dbReference>
<organism evidence="4 5">
    <name type="scientific">Accipiter nisus</name>
    <name type="common">Eurasian sparrowhawk</name>
    <dbReference type="NCBI Taxonomy" id="211598"/>
    <lineage>
        <taxon>Eukaryota</taxon>
        <taxon>Metazoa</taxon>
        <taxon>Chordata</taxon>
        <taxon>Craniata</taxon>
        <taxon>Vertebrata</taxon>
        <taxon>Euteleostomi</taxon>
        <taxon>Archelosauria</taxon>
        <taxon>Archosauria</taxon>
        <taxon>Dinosauria</taxon>
        <taxon>Saurischia</taxon>
        <taxon>Theropoda</taxon>
        <taxon>Coelurosauria</taxon>
        <taxon>Aves</taxon>
        <taxon>Neognathae</taxon>
        <taxon>Neoaves</taxon>
        <taxon>Telluraves</taxon>
        <taxon>Accipitrimorphae</taxon>
        <taxon>Accipitriformes</taxon>
        <taxon>Accipitridae</taxon>
        <taxon>Accipitrinae</taxon>
        <taxon>Accipiter</taxon>
    </lineage>
</organism>
<evidence type="ECO:0000256" key="1">
    <source>
        <dbReference type="ARBA" id="ARBA00007361"/>
    </source>
</evidence>
<dbReference type="InterPro" id="IPR029064">
    <property type="entry name" value="Ribosomal_eL30-like_sf"/>
</dbReference>
<sequence length="272" mass="28391">MGTQEAPPAAAAAAAAWAINGAAGGRLPQSARPACGQQAPGAVAGRRAVGTRCYDSGGDPRTGACACGPRLVRLGRRGRGERGGGEGCGPALTLCSPPARRMQGAGKALHELLVSAQRRGCLTAGVYESAKLMNVDPDIVTFCVLATDEEDEGDIALQIHFTLIQAFCCENDIDIVRVNDVAKLAAIVGPSEESGEPRDLHCLLITVGVRREASGAGRAVLPGRARLRCRPLHGVVGALRGWPHLPLVVGSPSGQRKGARHTPYSQSAEWWW</sequence>
<name>A0A8B9M097_9AVES</name>
<feature type="domain" description="Ribosomal protein eL8/eL30/eS12/Gadd45" evidence="3">
    <location>
        <begin position="108"/>
        <end position="189"/>
    </location>
</feature>
<dbReference type="Ensembl" id="ENSANIT00000000358.1">
    <property type="protein sequence ID" value="ENSANIP00000000351.1"/>
    <property type="gene ID" value="ENSANIG00000000272.1"/>
</dbReference>
<evidence type="ECO:0000256" key="2">
    <source>
        <dbReference type="SAM" id="MobiDB-lite"/>
    </source>
</evidence>
<evidence type="ECO:0000313" key="4">
    <source>
        <dbReference type="Ensembl" id="ENSANIP00000000351.1"/>
    </source>
</evidence>
<dbReference type="InterPro" id="IPR004038">
    <property type="entry name" value="Ribosomal_eL8/eL30/eS12/Gad45"/>
</dbReference>
<evidence type="ECO:0000313" key="5">
    <source>
        <dbReference type="Proteomes" id="UP000694541"/>
    </source>
</evidence>
<dbReference type="GO" id="GO:0005737">
    <property type="term" value="C:cytoplasm"/>
    <property type="evidence" value="ECO:0007669"/>
    <property type="project" value="TreeGrafter"/>
</dbReference>
<comment type="similarity">
    <text evidence="1">Belongs to the GADD45 family.</text>
</comment>
<reference evidence="4" key="1">
    <citation type="submission" date="2025-08" db="UniProtKB">
        <authorList>
            <consortium name="Ensembl"/>
        </authorList>
    </citation>
    <scope>IDENTIFICATION</scope>
</reference>
<evidence type="ECO:0000259" key="3">
    <source>
        <dbReference type="Pfam" id="PF01248"/>
    </source>
</evidence>
<dbReference type="Gene3D" id="3.30.1330.30">
    <property type="match status" value="1"/>
</dbReference>
<dbReference type="GO" id="GO:0005634">
    <property type="term" value="C:nucleus"/>
    <property type="evidence" value="ECO:0007669"/>
    <property type="project" value="InterPro"/>
</dbReference>
<dbReference type="GO" id="GO:0051726">
    <property type="term" value="P:regulation of cell cycle"/>
    <property type="evidence" value="ECO:0007669"/>
    <property type="project" value="InterPro"/>
</dbReference>
<keyword evidence="5" id="KW-1185">Reference proteome</keyword>
<proteinExistence type="inferred from homology"/>
<dbReference type="AlphaFoldDB" id="A0A8B9M097"/>
<dbReference type="Proteomes" id="UP000694541">
    <property type="component" value="Unplaced"/>
</dbReference>
<reference evidence="4" key="2">
    <citation type="submission" date="2025-09" db="UniProtKB">
        <authorList>
            <consortium name="Ensembl"/>
        </authorList>
    </citation>
    <scope>IDENTIFICATION</scope>
</reference>